<name>A0AAU9DDE6_9FUSO</name>
<evidence type="ECO:0000313" key="2">
    <source>
        <dbReference type="Proteomes" id="UP001321582"/>
    </source>
</evidence>
<dbReference type="InterPro" id="IPR011202">
    <property type="entry name" value="UCP014677"/>
</dbReference>
<sequence>MNELEKKLYEQLKKFDSLPFLFVGSGLSRRYLKIEDWENLLRKFAKLSIENAFAYEIYKEKAKNFENKNGINPKIAELIERDFNLKWFKSPEFKKSRKEYAEDITKGISPLKIEIAKYFKNVTENLGNGSEIEKKEIEWLKEISKKSISGVITTNYDTLIDEVFTGYKIYIGQEELIFSTLQGTAEIYKIHGCCSKPESIVITENDYKGFNDKNAYLSAKLLTIFLEHPIVFLGYSINDKNVEDILKSITNCLSEENLEKLRDRLIFIEWNNTGKEDEISTFSKVFSNGKRIEMTRVFVKDFNKIYKVLSMIKSKYNPRILRKLKEEIYELVLTNDPKEKMRVVGFDDETKIENIEVVMGVGIINDFSRRGYERITAVELYEDIVFNKEKFDNFEIVTKTLPELLKHNSGSVPIFKYLQGYQGELPERVKEELEKRKDLDSFLSRTFKDKKLKNINRYKSINEIKEDHDDLSSMIQVLYLGEKYLNEIELDGFLKELFEKYPDILFDSKMNTKTNIKRLIKIYDWLKYSKK</sequence>
<dbReference type="KEGG" id="haby:HLVA_19390"/>
<evidence type="ECO:0000313" key="1">
    <source>
        <dbReference type="EMBL" id="BDU51370.1"/>
    </source>
</evidence>
<dbReference type="PIRSF" id="PIRSF014677">
    <property type="entry name" value="UCP014677"/>
    <property type="match status" value="1"/>
</dbReference>
<protein>
    <recommendedName>
        <fullName evidence="3">SIR2-like domain-containing protein</fullName>
    </recommendedName>
</protein>
<dbReference type="EMBL" id="AP027059">
    <property type="protein sequence ID" value="BDU51370.1"/>
    <property type="molecule type" value="Genomic_DNA"/>
</dbReference>
<dbReference type="Pfam" id="PF13289">
    <property type="entry name" value="SIR2_2"/>
    <property type="match status" value="1"/>
</dbReference>
<gene>
    <name evidence="1" type="ORF">HLVA_19390</name>
</gene>
<dbReference type="RefSeq" id="WP_307904259.1">
    <property type="nucleotide sequence ID" value="NZ_AP027059.1"/>
</dbReference>
<evidence type="ECO:0008006" key="3">
    <source>
        <dbReference type="Google" id="ProtNLM"/>
    </source>
</evidence>
<organism evidence="1 2">
    <name type="scientific">Haliovirga abyssi</name>
    <dbReference type="NCBI Taxonomy" id="2996794"/>
    <lineage>
        <taxon>Bacteria</taxon>
        <taxon>Fusobacteriati</taxon>
        <taxon>Fusobacteriota</taxon>
        <taxon>Fusobacteriia</taxon>
        <taxon>Fusobacteriales</taxon>
        <taxon>Haliovirgaceae</taxon>
        <taxon>Haliovirga</taxon>
    </lineage>
</organism>
<accession>A0AAU9DDE6</accession>
<dbReference type="Proteomes" id="UP001321582">
    <property type="component" value="Chromosome"/>
</dbReference>
<proteinExistence type="predicted"/>
<reference evidence="1 2" key="1">
    <citation type="submission" date="2022-11" db="EMBL/GenBank/DDBJ databases">
        <title>Haliovirga abyssi gen. nov., sp. nov., a mesophilic fermentative bacterium isolated from the Iheya North hydrothermal field and the proposal of Haliovirgaceae fam. nov.</title>
        <authorList>
            <person name="Miyazaki U."/>
            <person name="Tame A."/>
            <person name="Miyazaki J."/>
            <person name="Takai K."/>
            <person name="Sawayama S."/>
            <person name="Kitajima M."/>
            <person name="Okamoto A."/>
            <person name="Nakagawa S."/>
        </authorList>
    </citation>
    <scope>NUCLEOTIDE SEQUENCE [LARGE SCALE GENOMIC DNA]</scope>
    <source>
        <strain evidence="1 2">IC12</strain>
    </source>
</reference>
<dbReference type="AlphaFoldDB" id="A0AAU9DDE6"/>
<keyword evidence="2" id="KW-1185">Reference proteome</keyword>